<evidence type="ECO:0000313" key="4">
    <source>
        <dbReference type="Proteomes" id="UP000626180"/>
    </source>
</evidence>
<accession>A0A2X2CIH6</accession>
<evidence type="ECO:0000313" key="2">
    <source>
        <dbReference type="EMBL" id="SPZ07518.1"/>
    </source>
</evidence>
<dbReference type="Proteomes" id="UP000250443">
    <property type="component" value="Unassembled WGS sequence"/>
</dbReference>
<proteinExistence type="predicted"/>
<dbReference type="EMBL" id="JADMCD010000009">
    <property type="protein sequence ID" value="MBF8642272.1"/>
    <property type="molecule type" value="Genomic_DNA"/>
</dbReference>
<gene>
    <name evidence="1" type="ORF">IRZ65_16450</name>
    <name evidence="2" type="ORF">NCTC11842_02369</name>
</gene>
<reference evidence="2 3" key="1">
    <citation type="submission" date="2018-06" db="EMBL/GenBank/DDBJ databases">
        <authorList>
            <consortium name="Pathogen Informatics"/>
            <person name="Doyle S."/>
        </authorList>
    </citation>
    <scope>NUCLEOTIDE SEQUENCE [LARGE SCALE GENOMIC DNA]</scope>
    <source>
        <strain evidence="2 3">NCTC11842</strain>
    </source>
</reference>
<dbReference type="Proteomes" id="UP000626180">
    <property type="component" value="Unassembled WGS sequence"/>
</dbReference>
<dbReference type="RefSeq" id="WP_073450257.1">
    <property type="nucleotide sequence ID" value="NZ_FQYS01000009.1"/>
</dbReference>
<dbReference type="EMBL" id="UAUF01000012">
    <property type="protein sequence ID" value="SPZ07518.1"/>
    <property type="molecule type" value="Genomic_DNA"/>
</dbReference>
<evidence type="ECO:0000313" key="1">
    <source>
        <dbReference type="EMBL" id="MBF8642272.1"/>
    </source>
</evidence>
<reference evidence="1 4" key="2">
    <citation type="submission" date="2020-10" db="EMBL/GenBank/DDBJ databases">
        <title>Genome sequences of Pseudomonas isolates.</title>
        <authorList>
            <person name="Wessels L."/>
            <person name="Reich F."/>
            <person name="Hammerl J."/>
        </authorList>
    </citation>
    <scope>NUCLEOTIDE SEQUENCE [LARGE SCALE GENOMIC DNA]</scope>
    <source>
        <strain evidence="1 4">20-MO00624-0</strain>
    </source>
</reference>
<name>A0A2X2CIH6_PSELU</name>
<evidence type="ECO:0000313" key="3">
    <source>
        <dbReference type="Proteomes" id="UP000250443"/>
    </source>
</evidence>
<keyword evidence="4" id="KW-1185">Reference proteome</keyword>
<protein>
    <submittedName>
        <fullName evidence="2">Uncharacterized protein</fullName>
    </submittedName>
</protein>
<sequence>MTVMTNQVGADLLKALGMEGMPVTGVTVHFQAEQAVEVQVKFLPDKSQAEGVIAILKRYQLQEKVE</sequence>
<organism evidence="2 3">
    <name type="scientific">Pseudomonas luteola</name>
    <dbReference type="NCBI Taxonomy" id="47886"/>
    <lineage>
        <taxon>Bacteria</taxon>
        <taxon>Pseudomonadati</taxon>
        <taxon>Pseudomonadota</taxon>
        <taxon>Gammaproteobacteria</taxon>
        <taxon>Pseudomonadales</taxon>
        <taxon>Pseudomonadaceae</taxon>
        <taxon>Pseudomonas</taxon>
    </lineage>
</organism>
<dbReference type="AlphaFoldDB" id="A0A2X2CIH6"/>